<gene>
    <name evidence="2" type="ORF">C5167_043074</name>
</gene>
<proteinExistence type="predicted"/>
<dbReference type="EMBL" id="CM010724">
    <property type="protein sequence ID" value="RZC80495.1"/>
    <property type="molecule type" value="Genomic_DNA"/>
</dbReference>
<evidence type="ECO:0000313" key="2">
    <source>
        <dbReference type="EMBL" id="RZC80495.1"/>
    </source>
</evidence>
<evidence type="ECO:0000256" key="1">
    <source>
        <dbReference type="SAM" id="MobiDB-lite"/>
    </source>
</evidence>
<protein>
    <submittedName>
        <fullName evidence="2">Uncharacterized protein</fullName>
    </submittedName>
</protein>
<dbReference type="Gramene" id="RZC80495">
    <property type="protein sequence ID" value="RZC80495"/>
    <property type="gene ID" value="C5167_043074"/>
</dbReference>
<feature type="region of interest" description="Disordered" evidence="1">
    <location>
        <begin position="38"/>
        <end position="58"/>
    </location>
</feature>
<sequence>MESHEFGVELGPGNPYTHRYNSSLGMLQLIDGNWHRTSKRVSTDSDSERGVSEAEPKAKKLYKSRLSTPSTRILGTKRPEKQRRATINCQECIIYVAP</sequence>
<keyword evidence="3" id="KW-1185">Reference proteome</keyword>
<accession>A0A4Y7L8I9</accession>
<organism evidence="2 3">
    <name type="scientific">Papaver somniferum</name>
    <name type="common">Opium poppy</name>
    <dbReference type="NCBI Taxonomy" id="3469"/>
    <lineage>
        <taxon>Eukaryota</taxon>
        <taxon>Viridiplantae</taxon>
        <taxon>Streptophyta</taxon>
        <taxon>Embryophyta</taxon>
        <taxon>Tracheophyta</taxon>
        <taxon>Spermatophyta</taxon>
        <taxon>Magnoliopsida</taxon>
        <taxon>Ranunculales</taxon>
        <taxon>Papaveraceae</taxon>
        <taxon>Papaveroideae</taxon>
        <taxon>Papaver</taxon>
    </lineage>
</organism>
<dbReference type="Proteomes" id="UP000316621">
    <property type="component" value="Chromosome 10"/>
</dbReference>
<reference evidence="2 3" key="1">
    <citation type="journal article" date="2018" name="Science">
        <title>The opium poppy genome and morphinan production.</title>
        <authorList>
            <person name="Guo L."/>
            <person name="Winzer T."/>
            <person name="Yang X."/>
            <person name="Li Y."/>
            <person name="Ning Z."/>
            <person name="He Z."/>
            <person name="Teodor R."/>
            <person name="Lu Y."/>
            <person name="Bowser T.A."/>
            <person name="Graham I.A."/>
            <person name="Ye K."/>
        </authorList>
    </citation>
    <scope>NUCLEOTIDE SEQUENCE [LARGE SCALE GENOMIC DNA]</scope>
    <source>
        <strain evidence="3">cv. HN1</strain>
        <tissue evidence="2">Leaves</tissue>
    </source>
</reference>
<evidence type="ECO:0000313" key="3">
    <source>
        <dbReference type="Proteomes" id="UP000316621"/>
    </source>
</evidence>
<feature type="compositionally biased region" description="Basic and acidic residues" evidence="1">
    <location>
        <begin position="41"/>
        <end position="58"/>
    </location>
</feature>
<name>A0A4Y7L8I9_PAPSO</name>
<dbReference type="AlphaFoldDB" id="A0A4Y7L8I9"/>